<feature type="transmembrane region" description="Helical" evidence="1">
    <location>
        <begin position="77"/>
        <end position="96"/>
    </location>
</feature>
<dbReference type="RefSeq" id="WP_097010376.1">
    <property type="nucleotide sequence ID" value="NZ_LT907975.1"/>
</dbReference>
<keyword evidence="1" id="KW-0812">Transmembrane</keyword>
<dbReference type="EMBL" id="LT907975">
    <property type="protein sequence ID" value="SOB57061.1"/>
    <property type="molecule type" value="Genomic_DNA"/>
</dbReference>
<evidence type="ECO:0000313" key="3">
    <source>
        <dbReference type="Proteomes" id="UP000219215"/>
    </source>
</evidence>
<evidence type="ECO:0008006" key="4">
    <source>
        <dbReference type="Google" id="ProtNLM"/>
    </source>
</evidence>
<organism evidence="2 3">
    <name type="scientific">Pseudodesulfovibrio profundus</name>
    <dbReference type="NCBI Taxonomy" id="57320"/>
    <lineage>
        <taxon>Bacteria</taxon>
        <taxon>Pseudomonadati</taxon>
        <taxon>Thermodesulfobacteriota</taxon>
        <taxon>Desulfovibrionia</taxon>
        <taxon>Desulfovibrionales</taxon>
        <taxon>Desulfovibrionaceae</taxon>
    </lineage>
</organism>
<sequence length="98" mass="10763">MLATLRTLGIGAWLACILTLVYQGLSWALNASWPSLTLMSVSNNLLGFDLLSILQNLPVDLAVKTIYILSTTELSIALWWLGVFFFGTALGWKVVFGK</sequence>
<reference evidence="3" key="1">
    <citation type="submission" date="2017-09" db="EMBL/GenBank/DDBJ databases">
        <authorList>
            <person name="Regsiter A."/>
            <person name="William W."/>
        </authorList>
    </citation>
    <scope>NUCLEOTIDE SEQUENCE [LARGE SCALE GENOMIC DNA]</scope>
    <source>
        <strain evidence="3">500-1</strain>
    </source>
</reference>
<dbReference type="Proteomes" id="UP000219215">
    <property type="component" value="Chromosome DPRO"/>
</dbReference>
<keyword evidence="1" id="KW-1133">Transmembrane helix</keyword>
<dbReference type="AlphaFoldDB" id="A0A2C8F3D7"/>
<keyword evidence="3" id="KW-1185">Reference proteome</keyword>
<proteinExistence type="predicted"/>
<dbReference type="OrthoDB" id="5460650at2"/>
<keyword evidence="1" id="KW-0472">Membrane</keyword>
<name>A0A2C8F3D7_9BACT</name>
<evidence type="ECO:0000256" key="1">
    <source>
        <dbReference type="SAM" id="Phobius"/>
    </source>
</evidence>
<gene>
    <name evidence="2" type="ORF">DPRO_0182</name>
</gene>
<protein>
    <recommendedName>
        <fullName evidence="4">Potassium:proton antiporter</fullName>
    </recommendedName>
</protein>
<accession>A0A2C8F3D7</accession>
<evidence type="ECO:0000313" key="2">
    <source>
        <dbReference type="EMBL" id="SOB57061.1"/>
    </source>
</evidence>
<dbReference type="KEGG" id="pprf:DPRO_0182"/>